<evidence type="ECO:0000256" key="7">
    <source>
        <dbReference type="SAM" id="MobiDB-lite"/>
    </source>
</evidence>
<feature type="transmembrane region" description="Helical" evidence="8">
    <location>
        <begin position="363"/>
        <end position="381"/>
    </location>
</feature>
<feature type="transmembrane region" description="Helical" evidence="8">
    <location>
        <begin position="417"/>
        <end position="434"/>
    </location>
</feature>
<keyword evidence="3" id="KW-0813">Transport</keyword>
<dbReference type="PROSITE" id="PS50850">
    <property type="entry name" value="MFS"/>
    <property type="match status" value="1"/>
</dbReference>
<dbReference type="InterPro" id="IPR020846">
    <property type="entry name" value="MFS_dom"/>
</dbReference>
<reference evidence="10 11" key="1">
    <citation type="submission" date="2017-04" db="EMBL/GenBank/DDBJ databases">
        <authorList>
            <person name="Afonso C.L."/>
            <person name="Miller P.J."/>
            <person name="Scott M.A."/>
            <person name="Spackman E."/>
            <person name="Goraichik I."/>
            <person name="Dimitrov K.M."/>
            <person name="Suarez D.L."/>
            <person name="Swayne D.E."/>
        </authorList>
    </citation>
    <scope>NUCLEOTIDE SEQUENCE [LARGE SCALE GENOMIC DNA]</scope>
</reference>
<dbReference type="GO" id="GO:0005886">
    <property type="term" value="C:plasma membrane"/>
    <property type="evidence" value="ECO:0007669"/>
    <property type="project" value="TreeGrafter"/>
</dbReference>
<dbReference type="AlphaFoldDB" id="A0A1X7QYT4"/>
<feature type="transmembrane region" description="Helical" evidence="8">
    <location>
        <begin position="239"/>
        <end position="265"/>
    </location>
</feature>
<dbReference type="GO" id="GO:0001406">
    <property type="term" value="F:glycerophosphodiester transmembrane transporter activity"/>
    <property type="evidence" value="ECO:0007669"/>
    <property type="project" value="UniProtKB-ARBA"/>
</dbReference>
<name>A0A1X7QYT4_9SACH</name>
<feature type="transmembrane region" description="Helical" evidence="8">
    <location>
        <begin position="198"/>
        <end position="218"/>
    </location>
</feature>
<dbReference type="PANTHER" id="PTHR23508">
    <property type="entry name" value="CARBOXYLIC ACID TRANSPORTER PROTEIN HOMOLOG"/>
    <property type="match status" value="1"/>
</dbReference>
<feature type="transmembrane region" description="Helical" evidence="8">
    <location>
        <begin position="140"/>
        <end position="159"/>
    </location>
</feature>
<evidence type="ECO:0000256" key="6">
    <source>
        <dbReference type="ARBA" id="ARBA00023136"/>
    </source>
</evidence>
<feature type="region of interest" description="Disordered" evidence="7">
    <location>
        <begin position="50"/>
        <end position="83"/>
    </location>
</feature>
<feature type="region of interest" description="Disordered" evidence="7">
    <location>
        <begin position="573"/>
        <end position="594"/>
    </location>
</feature>
<evidence type="ECO:0000313" key="10">
    <source>
        <dbReference type="EMBL" id="SMN18587.1"/>
    </source>
</evidence>
<sequence length="594" mass="65312">MVQLINNKHLTHSLTRDIPRSFKEFKADIISRHQKECIILQPSFWDKDQVSPDIDYEEGTSSEIEESKPDNVSSNKINKYTGSEKDPVQGGRLGKYWSILTCGAGLFSDGYINNSISTVSTCLSKVYGKAYTESNAIKNVASIVFVGTVVGQLVFGYAADHYSRKASMLVGTVFLVVFAIMCGGAWGIHTTDSHPGGLFAALTIYRFFLGIGIGSEYSSGSPAAAEAANCLPKRCRNRWFIWFTNLAINCGSVVGAFVPLVLVWICGEKHLTPVWRISLGMGAICPMILFFLRLRFKESEAFEKTKFTKGLPYLQIIKFYWYRCLIISVIWFLYDFSAYGFGTYSSIIIGLVLPKKASLAKNFGWHVVLTLFKLPGSYLGAYSSDYFGARFSMTIGLLLHAALGFGIGGGLKHLTKHIGGFVVIYGVFSSLDGFSAGDNIGYIAASINATPVRGTLYGVAAMVGKIGAFVGSYIFPSLIKRHGLASAYYVCSALAVFSAFLTYFCLPELDKEAMDREDILFKEYLESQGYDITLMGLHRNDLEDSVIDTNTASFEVNEDDTKDEHKHIVGTYAIDSGNNSDNNSSSSIAVKETE</sequence>
<evidence type="ECO:0000256" key="8">
    <source>
        <dbReference type="SAM" id="Phobius"/>
    </source>
</evidence>
<dbReference type="STRING" id="1789683.A0A1X7QYT4"/>
<dbReference type="InterPro" id="IPR036259">
    <property type="entry name" value="MFS_trans_sf"/>
</dbReference>
<comment type="similarity">
    <text evidence="2">Belongs to the major facilitator superfamily. Sugar transporter (TC 2.A.1.1) family.</text>
</comment>
<evidence type="ECO:0000256" key="5">
    <source>
        <dbReference type="ARBA" id="ARBA00022989"/>
    </source>
</evidence>
<organism evidence="10 11">
    <name type="scientific">Maudiozyma saulgeensis</name>
    <dbReference type="NCBI Taxonomy" id="1789683"/>
    <lineage>
        <taxon>Eukaryota</taxon>
        <taxon>Fungi</taxon>
        <taxon>Dikarya</taxon>
        <taxon>Ascomycota</taxon>
        <taxon>Saccharomycotina</taxon>
        <taxon>Saccharomycetes</taxon>
        <taxon>Saccharomycetales</taxon>
        <taxon>Saccharomycetaceae</taxon>
        <taxon>Maudiozyma</taxon>
    </lineage>
</organism>
<evidence type="ECO:0000256" key="2">
    <source>
        <dbReference type="ARBA" id="ARBA00010992"/>
    </source>
</evidence>
<gene>
    <name evidence="10" type="ORF">KASA_0Q10945G</name>
</gene>
<feature type="transmembrane region" description="Helical" evidence="8">
    <location>
        <begin position="455"/>
        <end position="475"/>
    </location>
</feature>
<dbReference type="PANTHER" id="PTHR23508:SF10">
    <property type="entry name" value="CARBOXYLIC ACID TRANSPORTER PROTEIN HOMOLOG"/>
    <property type="match status" value="1"/>
</dbReference>
<feature type="transmembrane region" description="Helical" evidence="8">
    <location>
        <begin position="166"/>
        <end position="186"/>
    </location>
</feature>
<keyword evidence="4 8" id="KW-0812">Transmembrane</keyword>
<keyword evidence="11" id="KW-1185">Reference proteome</keyword>
<evidence type="ECO:0000256" key="3">
    <source>
        <dbReference type="ARBA" id="ARBA00022448"/>
    </source>
</evidence>
<feature type="transmembrane region" description="Helical" evidence="8">
    <location>
        <begin position="277"/>
        <end position="296"/>
    </location>
</feature>
<dbReference type="InterPro" id="IPR005828">
    <property type="entry name" value="MFS_sugar_transport-like"/>
</dbReference>
<dbReference type="FunFam" id="1.20.1250.20:FF:000140">
    <property type="entry name" value="Putative MFS phospholipid transporter"/>
    <property type="match status" value="1"/>
</dbReference>
<feature type="compositionally biased region" description="Polar residues" evidence="7">
    <location>
        <begin position="70"/>
        <end position="81"/>
    </location>
</feature>
<evidence type="ECO:0000259" key="9">
    <source>
        <dbReference type="PROSITE" id="PS50850"/>
    </source>
</evidence>
<keyword evidence="5 8" id="KW-1133">Transmembrane helix</keyword>
<accession>A0A1X7QYT4</accession>
<feature type="compositionally biased region" description="Acidic residues" evidence="7">
    <location>
        <begin position="54"/>
        <end position="64"/>
    </location>
</feature>
<feature type="transmembrane region" description="Helical" evidence="8">
    <location>
        <begin position="487"/>
        <end position="506"/>
    </location>
</feature>
<evidence type="ECO:0000313" key="11">
    <source>
        <dbReference type="Proteomes" id="UP000196158"/>
    </source>
</evidence>
<evidence type="ECO:0000256" key="4">
    <source>
        <dbReference type="ARBA" id="ARBA00022692"/>
    </source>
</evidence>
<feature type="domain" description="Major facilitator superfamily (MFS) profile" evidence="9">
    <location>
        <begin position="98"/>
        <end position="510"/>
    </location>
</feature>
<feature type="transmembrane region" description="Helical" evidence="8">
    <location>
        <begin position="393"/>
        <end position="411"/>
    </location>
</feature>
<feature type="compositionally biased region" description="Low complexity" evidence="7">
    <location>
        <begin position="575"/>
        <end position="587"/>
    </location>
</feature>
<comment type="subcellular location">
    <subcellularLocation>
        <location evidence="1">Membrane</location>
        <topology evidence="1">Multi-pass membrane protein</topology>
    </subcellularLocation>
</comment>
<dbReference type="GO" id="GO:0046943">
    <property type="term" value="F:carboxylic acid transmembrane transporter activity"/>
    <property type="evidence" value="ECO:0007669"/>
    <property type="project" value="TreeGrafter"/>
</dbReference>
<keyword evidence="6 8" id="KW-0472">Membrane</keyword>
<protein>
    <recommendedName>
        <fullName evidence="9">Major facilitator superfamily (MFS) profile domain-containing protein</fullName>
    </recommendedName>
</protein>
<dbReference type="OrthoDB" id="2261376at2759"/>
<dbReference type="Pfam" id="PF00083">
    <property type="entry name" value="Sugar_tr"/>
    <property type="match status" value="2"/>
</dbReference>
<dbReference type="EMBL" id="FXLY01000002">
    <property type="protein sequence ID" value="SMN18587.1"/>
    <property type="molecule type" value="Genomic_DNA"/>
</dbReference>
<dbReference type="Gene3D" id="1.20.1250.20">
    <property type="entry name" value="MFS general substrate transporter like domains"/>
    <property type="match status" value="1"/>
</dbReference>
<evidence type="ECO:0000256" key="1">
    <source>
        <dbReference type="ARBA" id="ARBA00004141"/>
    </source>
</evidence>
<proteinExistence type="inferred from homology"/>
<dbReference type="Proteomes" id="UP000196158">
    <property type="component" value="Unassembled WGS sequence"/>
</dbReference>
<dbReference type="SUPFAM" id="SSF103473">
    <property type="entry name" value="MFS general substrate transporter"/>
    <property type="match status" value="1"/>
</dbReference>